<dbReference type="PANTHER" id="PTHR44102:SF5">
    <property type="entry name" value="PROTEIN NPG1"/>
    <property type="match status" value="1"/>
</dbReference>
<evidence type="ECO:0000313" key="1">
    <source>
        <dbReference type="EMBL" id="THG14351.1"/>
    </source>
</evidence>
<name>A0A4S4EDF1_CAMSN</name>
<dbReference type="EMBL" id="SDRB02005397">
    <property type="protein sequence ID" value="THG14351.1"/>
    <property type="molecule type" value="Genomic_DNA"/>
</dbReference>
<reference evidence="1 2" key="1">
    <citation type="journal article" date="2018" name="Proc. Natl. Acad. Sci. U.S.A.">
        <title>Draft genome sequence of Camellia sinensis var. sinensis provides insights into the evolution of the tea genome and tea quality.</title>
        <authorList>
            <person name="Wei C."/>
            <person name="Yang H."/>
            <person name="Wang S."/>
            <person name="Zhao J."/>
            <person name="Liu C."/>
            <person name="Gao L."/>
            <person name="Xia E."/>
            <person name="Lu Y."/>
            <person name="Tai Y."/>
            <person name="She G."/>
            <person name="Sun J."/>
            <person name="Cao H."/>
            <person name="Tong W."/>
            <person name="Gao Q."/>
            <person name="Li Y."/>
            <person name="Deng W."/>
            <person name="Jiang X."/>
            <person name="Wang W."/>
            <person name="Chen Q."/>
            <person name="Zhang S."/>
            <person name="Li H."/>
            <person name="Wu J."/>
            <person name="Wang P."/>
            <person name="Li P."/>
            <person name="Shi C."/>
            <person name="Zheng F."/>
            <person name="Jian J."/>
            <person name="Huang B."/>
            <person name="Shan D."/>
            <person name="Shi M."/>
            <person name="Fang C."/>
            <person name="Yue Y."/>
            <person name="Li F."/>
            <person name="Li D."/>
            <person name="Wei S."/>
            <person name="Han B."/>
            <person name="Jiang C."/>
            <person name="Yin Y."/>
            <person name="Xia T."/>
            <person name="Zhang Z."/>
            <person name="Bennetzen J.L."/>
            <person name="Zhao S."/>
            <person name="Wan X."/>
        </authorList>
    </citation>
    <scope>NUCLEOTIDE SEQUENCE [LARGE SCALE GENOMIC DNA]</scope>
    <source>
        <strain evidence="2">cv. Shuchazao</strain>
        <tissue evidence="1">Leaf</tissue>
    </source>
</reference>
<dbReference type="InterPro" id="IPR043376">
    <property type="entry name" value="NPG1-like"/>
</dbReference>
<keyword evidence="2" id="KW-1185">Reference proteome</keyword>
<dbReference type="SMART" id="SM00028">
    <property type="entry name" value="TPR"/>
    <property type="match status" value="4"/>
</dbReference>
<evidence type="ECO:0000313" key="2">
    <source>
        <dbReference type="Proteomes" id="UP000306102"/>
    </source>
</evidence>
<dbReference type="Gene3D" id="1.25.40.10">
    <property type="entry name" value="Tetratricopeptide repeat domain"/>
    <property type="match status" value="3"/>
</dbReference>
<dbReference type="AlphaFoldDB" id="A0A4S4EDF1"/>
<sequence>MEEVREVCGNGLCMKTTKVEAKLDQGNIHEAESSLREGLSLNFEEARALLGRLEYQRGNVEGALRVFDGIDLQAAIQRLQPLAHRQSSKKGRLRTDSTHTISQHAASLVLEAIYLKAKSLQKLGRVTEAAHECKSVLDAVEKIFYHGIPDVLVDNKLQETVCYAVELLPELWKQAGCDHEAMFAYRRALLSQWNLENNCCARIQKGFAMFLLYGGVEAGPPSLAVQIDGSYVPRNNLEEAILLLMILMRKSYLAKQLEKAMPGVFHRVDRWKVMAFCYSGAGLNKVALNLLRKSLHNHEKPDDLTCLLLAAKICSEDTLLAVEGMGYAQRAIVNALGVNEHLKGVGLRMLGLCLGKQSKVSSSDFERSHLQSEALKSLDGAIDLECNNSDLIFELGVHYAEHRNLNAALHYSTQFIDATGGSILKGWRLLALVLSAQQRFSEAEVVTDAALDETSKWEQGPLLRMKAKLKIAQSLPMDAIETYRYLLALVQAQRKSFGPLRSLPQIEDDKVNEFEVWHGLANLYSSLSHWKDAEICLEKARALFEYSAEMMHTEGIICEERGKINEALAAYINALLLEPGYVPCKVLIGAVLSKMGSKVLPAARSILSDALRIQPNHMAWYYLGLVHRDDGRIGQHKKGKEKKKGNYNLSCDGEYSWRIWRSRFRLLIFDYRMDVMWTGYASATDHNDEVVAIAEESDSGETTAELVGRQRHDEKAFLRIFFRTRPLTGTHRGAVPLLLGGGGRCPNHLLVGCSR</sequence>
<dbReference type="STRING" id="542762.A0A4S4EDF1"/>
<dbReference type="Pfam" id="PF13432">
    <property type="entry name" value="TPR_16"/>
    <property type="match status" value="1"/>
</dbReference>
<dbReference type="SUPFAM" id="SSF48452">
    <property type="entry name" value="TPR-like"/>
    <property type="match status" value="2"/>
</dbReference>
<organism evidence="1 2">
    <name type="scientific">Camellia sinensis var. sinensis</name>
    <name type="common">China tea</name>
    <dbReference type="NCBI Taxonomy" id="542762"/>
    <lineage>
        <taxon>Eukaryota</taxon>
        <taxon>Viridiplantae</taxon>
        <taxon>Streptophyta</taxon>
        <taxon>Embryophyta</taxon>
        <taxon>Tracheophyta</taxon>
        <taxon>Spermatophyta</taxon>
        <taxon>Magnoliopsida</taxon>
        <taxon>eudicotyledons</taxon>
        <taxon>Gunneridae</taxon>
        <taxon>Pentapetalae</taxon>
        <taxon>asterids</taxon>
        <taxon>Ericales</taxon>
        <taxon>Theaceae</taxon>
        <taxon>Camellia</taxon>
    </lineage>
</organism>
<dbReference type="Proteomes" id="UP000306102">
    <property type="component" value="Unassembled WGS sequence"/>
</dbReference>
<dbReference type="PANTHER" id="PTHR44102">
    <property type="entry name" value="PROTEIN NPG1"/>
    <property type="match status" value="1"/>
</dbReference>
<dbReference type="InterPro" id="IPR019734">
    <property type="entry name" value="TPR_rpt"/>
</dbReference>
<accession>A0A4S4EDF1</accession>
<gene>
    <name evidence="1" type="ORF">TEA_018905</name>
</gene>
<protein>
    <submittedName>
        <fullName evidence="1">Uncharacterized protein</fullName>
    </submittedName>
</protein>
<proteinExistence type="predicted"/>
<dbReference type="InterPro" id="IPR011990">
    <property type="entry name" value="TPR-like_helical_dom_sf"/>
</dbReference>
<comment type="caution">
    <text evidence="1">The sequence shown here is derived from an EMBL/GenBank/DDBJ whole genome shotgun (WGS) entry which is preliminary data.</text>
</comment>